<dbReference type="STRING" id="35722.A0A0B7N0B8"/>
<sequence>MYYKISKGDSVPQISTLARKKLVEEEKIGARVDLRVLFDLEDKEYDVSTGEFANGSLGPGEFTNDHLKVSREAKIILDSIVDKQDISKSHACRLVVSCFQAARLDGELKILKLIAPKLYTVTVYRFDSHPSPHSKIYHY</sequence>
<accession>A0A0B7N0B8</accession>
<dbReference type="Proteomes" id="UP000054107">
    <property type="component" value="Unassembled WGS sequence"/>
</dbReference>
<gene>
    <name evidence="1" type="primary">PARPA_01929.1 scaffold 1908</name>
</gene>
<evidence type="ECO:0000313" key="2">
    <source>
        <dbReference type="Proteomes" id="UP000054107"/>
    </source>
</evidence>
<proteinExistence type="predicted"/>
<name>A0A0B7N0B8_9FUNG</name>
<dbReference type="OrthoDB" id="2255497at2759"/>
<dbReference type="EMBL" id="LN719792">
    <property type="protein sequence ID" value="CEP08589.1"/>
    <property type="molecule type" value="Genomic_DNA"/>
</dbReference>
<organism evidence="1 2">
    <name type="scientific">Parasitella parasitica</name>
    <dbReference type="NCBI Taxonomy" id="35722"/>
    <lineage>
        <taxon>Eukaryota</taxon>
        <taxon>Fungi</taxon>
        <taxon>Fungi incertae sedis</taxon>
        <taxon>Mucoromycota</taxon>
        <taxon>Mucoromycotina</taxon>
        <taxon>Mucoromycetes</taxon>
        <taxon>Mucorales</taxon>
        <taxon>Mucorineae</taxon>
        <taxon>Mucoraceae</taxon>
        <taxon>Parasitella</taxon>
    </lineage>
</organism>
<reference evidence="1 2" key="1">
    <citation type="submission" date="2014-09" db="EMBL/GenBank/DDBJ databases">
        <authorList>
            <person name="Ellenberger Sabrina"/>
        </authorList>
    </citation>
    <scope>NUCLEOTIDE SEQUENCE [LARGE SCALE GENOMIC DNA]</scope>
    <source>
        <strain evidence="1 2">CBS 412.66</strain>
    </source>
</reference>
<protein>
    <submittedName>
        <fullName evidence="1">Uncharacterized protein</fullName>
    </submittedName>
</protein>
<evidence type="ECO:0000313" key="1">
    <source>
        <dbReference type="EMBL" id="CEP08589.1"/>
    </source>
</evidence>
<keyword evidence="2" id="KW-1185">Reference proteome</keyword>
<dbReference type="AlphaFoldDB" id="A0A0B7N0B8"/>